<dbReference type="Proteomes" id="UP000610203">
    <property type="component" value="Unassembled WGS sequence"/>
</dbReference>
<keyword evidence="1" id="KW-0175">Coiled coil</keyword>
<dbReference type="NCBIfam" id="NF047558">
    <property type="entry name" value="TPR_END_plus"/>
    <property type="match status" value="1"/>
</dbReference>
<protein>
    <submittedName>
        <fullName evidence="2">Uncharacterized protein</fullName>
    </submittedName>
</protein>
<dbReference type="EMBL" id="BMZR01000001">
    <property type="protein sequence ID" value="GHD28720.1"/>
    <property type="molecule type" value="Genomic_DNA"/>
</dbReference>
<gene>
    <name evidence="2" type="ORF">GCM10016272_08310</name>
</gene>
<proteinExistence type="predicted"/>
<name>A0ABQ3GRU1_9GAMM</name>
<sequence length="625" mass="72455">MSQKYAIRAISYPYDNYFFTEKPDSINIDEVFDSKEQAQNRLKELLSDTYREYQAVEQNIQYGETFGSFDIFAGYGLEDVIQKLENFYEQRTGETLESFEQLLTLPLTDEDVVEFMMVSGINQYDMIPLLDEETDLYAVWINGAQKYFGQIYGQTITPFNNNYLAFNGDEMMAEFVACLEDYCPKGELSELINQPQAVANLLNNVGYIHYFEGNESIYIELNDYSSGRYKDMSELVQLNALLKKPWFEIRPITPTQLQQLNTEFIEKNNAIILGQQYFAKAGAVDNLRFTDQDEKYQAQLDAISHYQQGVNYARQALLTDDKPNQVKVMICNNLYRLANLAGSTATLLIKKDDDSDKPRFSQQYLLTIMNHWQVVIDSYSTMMAIDDINYFDHKLNYAITCYTEYTLRLLDIYLKNEFADKDKCMAIYLRWLSELADLLIISRDKFGDELLQRNTPVLKFENQLKVPIIKGLSHLMFNGGLDAGTFADIVSYTDSNQAGQYYEIAKKMLYQALLINPKAGTTKSILSMYVRHYQADKQQFNDQLAAAKEKFHEFLAKYPEFLGEMSYNRACIAGLENDVEEAIKYLKLSEQTDYLPSKEQIINDQDFRSISARMEFQKFLSMTDE</sequence>
<reference evidence="3" key="1">
    <citation type="journal article" date="2019" name="Int. J. Syst. Evol. Microbiol.">
        <title>The Global Catalogue of Microorganisms (GCM) 10K type strain sequencing project: providing services to taxonomists for standard genome sequencing and annotation.</title>
        <authorList>
            <consortium name="The Broad Institute Genomics Platform"/>
            <consortium name="The Broad Institute Genome Sequencing Center for Infectious Disease"/>
            <person name="Wu L."/>
            <person name="Ma J."/>
        </authorList>
    </citation>
    <scope>NUCLEOTIDE SEQUENCE [LARGE SCALE GENOMIC DNA]</scope>
    <source>
        <strain evidence="3">KCTC 42280</strain>
    </source>
</reference>
<dbReference type="RefSeq" id="WP_189582053.1">
    <property type="nucleotide sequence ID" value="NZ_BMZR01000001.1"/>
</dbReference>
<evidence type="ECO:0000256" key="1">
    <source>
        <dbReference type="SAM" id="Coils"/>
    </source>
</evidence>
<comment type="caution">
    <text evidence="2">The sequence shown here is derived from an EMBL/GenBank/DDBJ whole genome shotgun (WGS) entry which is preliminary data.</text>
</comment>
<evidence type="ECO:0000313" key="3">
    <source>
        <dbReference type="Proteomes" id="UP000610203"/>
    </source>
</evidence>
<organism evidence="2 3">
    <name type="scientific">Psychrobacter glaciei</name>
    <dbReference type="NCBI Taxonomy" id="619771"/>
    <lineage>
        <taxon>Bacteria</taxon>
        <taxon>Pseudomonadati</taxon>
        <taxon>Pseudomonadota</taxon>
        <taxon>Gammaproteobacteria</taxon>
        <taxon>Moraxellales</taxon>
        <taxon>Moraxellaceae</taxon>
        <taxon>Psychrobacter</taxon>
    </lineage>
</organism>
<keyword evidence="3" id="KW-1185">Reference proteome</keyword>
<feature type="coiled-coil region" evidence="1">
    <location>
        <begin position="28"/>
        <end position="59"/>
    </location>
</feature>
<accession>A0ABQ3GRU1</accession>
<evidence type="ECO:0000313" key="2">
    <source>
        <dbReference type="EMBL" id="GHD28720.1"/>
    </source>
</evidence>